<dbReference type="Proteomes" id="UP001596501">
    <property type="component" value="Unassembled WGS sequence"/>
</dbReference>
<evidence type="ECO:0000256" key="1">
    <source>
        <dbReference type="SAM" id="SignalP"/>
    </source>
</evidence>
<evidence type="ECO:0000313" key="3">
    <source>
        <dbReference type="Proteomes" id="UP001596501"/>
    </source>
</evidence>
<sequence length="134" mass="14929">MNLKLVAALLGAVLVHVAASANTLDLCQKAATNANRMGVVQKDKYTFSKSAACIPASPKHRFVYMLELRGLPNDVFRQIDFARDIKPSGLNQFCTDPDMRALLNAYDVDHRYYSEDGTFIGSILMQSQECGQRR</sequence>
<keyword evidence="1" id="KW-0732">Signal</keyword>
<name>A0ABW2QQM3_9BURK</name>
<evidence type="ECO:0000313" key="2">
    <source>
        <dbReference type="EMBL" id="MFC7410863.1"/>
    </source>
</evidence>
<feature type="signal peptide" evidence="1">
    <location>
        <begin position="1"/>
        <end position="21"/>
    </location>
</feature>
<accession>A0ABW2QQM3</accession>
<organism evidence="2 3">
    <name type="scientific">Hydrogenophaga atypica</name>
    <dbReference type="NCBI Taxonomy" id="249409"/>
    <lineage>
        <taxon>Bacteria</taxon>
        <taxon>Pseudomonadati</taxon>
        <taxon>Pseudomonadota</taxon>
        <taxon>Betaproteobacteria</taxon>
        <taxon>Burkholderiales</taxon>
        <taxon>Comamonadaceae</taxon>
        <taxon>Hydrogenophaga</taxon>
    </lineage>
</organism>
<reference evidence="3" key="1">
    <citation type="journal article" date="2019" name="Int. J. Syst. Evol. Microbiol.">
        <title>The Global Catalogue of Microorganisms (GCM) 10K type strain sequencing project: providing services to taxonomists for standard genome sequencing and annotation.</title>
        <authorList>
            <consortium name="The Broad Institute Genomics Platform"/>
            <consortium name="The Broad Institute Genome Sequencing Center for Infectious Disease"/>
            <person name="Wu L."/>
            <person name="Ma J."/>
        </authorList>
    </citation>
    <scope>NUCLEOTIDE SEQUENCE [LARGE SCALE GENOMIC DNA]</scope>
    <source>
        <strain evidence="3">CGMCC 1.12371</strain>
    </source>
</reference>
<feature type="chain" id="PRO_5047304786" evidence="1">
    <location>
        <begin position="22"/>
        <end position="134"/>
    </location>
</feature>
<keyword evidence="3" id="KW-1185">Reference proteome</keyword>
<comment type="caution">
    <text evidence="2">The sequence shown here is derived from an EMBL/GenBank/DDBJ whole genome shotgun (WGS) entry which is preliminary data.</text>
</comment>
<dbReference type="EMBL" id="JBHTCA010000020">
    <property type="protein sequence ID" value="MFC7410863.1"/>
    <property type="molecule type" value="Genomic_DNA"/>
</dbReference>
<gene>
    <name evidence="2" type="ORF">ACFQPB_18550</name>
</gene>
<dbReference type="RefSeq" id="WP_382226422.1">
    <property type="nucleotide sequence ID" value="NZ_JBHTCA010000020.1"/>
</dbReference>
<protein>
    <submittedName>
        <fullName evidence="2">Uncharacterized protein</fullName>
    </submittedName>
</protein>
<proteinExistence type="predicted"/>